<dbReference type="Gene3D" id="1.25.40.10">
    <property type="entry name" value="Tetratricopeptide repeat domain"/>
    <property type="match status" value="2"/>
</dbReference>
<feature type="region of interest" description="Disordered" evidence="1">
    <location>
        <begin position="1"/>
        <end position="115"/>
    </location>
</feature>
<dbReference type="InterPro" id="IPR011990">
    <property type="entry name" value="TPR-like_helical_dom_sf"/>
</dbReference>
<feature type="compositionally biased region" description="Basic residues" evidence="1">
    <location>
        <begin position="52"/>
        <end position="63"/>
    </location>
</feature>
<accession>A0A5C8ZDD9</accession>
<proteinExistence type="predicted"/>
<dbReference type="AlphaFoldDB" id="A0A5C8ZDD9"/>
<gene>
    <name evidence="2" type="ORF">FMM08_17015</name>
</gene>
<dbReference type="InterPro" id="IPR050767">
    <property type="entry name" value="Sel1_AlgK"/>
</dbReference>
<organism evidence="2 3">
    <name type="scientific">Quadrisphaera setariae</name>
    <dbReference type="NCBI Taxonomy" id="2593304"/>
    <lineage>
        <taxon>Bacteria</taxon>
        <taxon>Bacillati</taxon>
        <taxon>Actinomycetota</taxon>
        <taxon>Actinomycetes</taxon>
        <taxon>Kineosporiales</taxon>
        <taxon>Kineosporiaceae</taxon>
        <taxon>Quadrisphaera</taxon>
    </lineage>
</organism>
<evidence type="ECO:0000313" key="2">
    <source>
        <dbReference type="EMBL" id="TXR55168.1"/>
    </source>
</evidence>
<comment type="caution">
    <text evidence="2">The sequence shown here is derived from an EMBL/GenBank/DDBJ whole genome shotgun (WGS) entry which is preliminary data.</text>
</comment>
<sequence length="447" mass="45902">MGPRRPPRGELLVGRRRRLRAGRGGGALRRPRRGPGVPRGGGGRGRTGAGGRRGRQGPRRPAHAHAAPAGSPRGRACGEPAGAAAAGAGSAHRGAAARGVPGRRHAARLRSAEPLSAAAWHSTGVEQTGAGGAAAAAAQEHDRGVDAAEAGRHAEAAEAFARAVEMGDRDALLGLGNALLDLGRHDEAEAAFARAVDEGDPLAGLNLGIARERREDWAGAESAYQVARGAGDPRALVFLADVWRWHGGEPGVSGGEDDARALLRTAAEAGDAEACAVLGTWLFSEASSAAGGGEEGVAALPAGGEVERLLRAGADVDVDARGDLAWLLRTRGVHRGDAAAHAEARALLRSGASEGDPTSAIRLALLLEEDLGDLDGAERVLRSLAEGGEVRAWNNLGLLLERRGRVVEARRVLSRGVRAGDVLAAKNLRSFLVRHHPAQVAEGTAPL</sequence>
<dbReference type="PANTHER" id="PTHR11102">
    <property type="entry name" value="SEL-1-LIKE PROTEIN"/>
    <property type="match status" value="1"/>
</dbReference>
<dbReference type="EMBL" id="VKAC01000010">
    <property type="protein sequence ID" value="TXR55168.1"/>
    <property type="molecule type" value="Genomic_DNA"/>
</dbReference>
<dbReference type="PANTHER" id="PTHR11102:SF160">
    <property type="entry name" value="ERAD-ASSOCIATED E3 UBIQUITIN-PROTEIN LIGASE COMPONENT HRD3"/>
    <property type="match status" value="1"/>
</dbReference>
<feature type="compositionally biased region" description="Gly residues" evidence="1">
    <location>
        <begin position="37"/>
        <end position="51"/>
    </location>
</feature>
<name>A0A5C8ZDD9_9ACTN</name>
<protein>
    <submittedName>
        <fullName evidence="2">Tetratricopeptide repeat protein</fullName>
    </submittedName>
</protein>
<dbReference type="Proteomes" id="UP000321234">
    <property type="component" value="Unassembled WGS sequence"/>
</dbReference>
<dbReference type="Pfam" id="PF13432">
    <property type="entry name" value="TPR_16"/>
    <property type="match status" value="2"/>
</dbReference>
<evidence type="ECO:0000313" key="3">
    <source>
        <dbReference type="Proteomes" id="UP000321234"/>
    </source>
</evidence>
<evidence type="ECO:0000256" key="1">
    <source>
        <dbReference type="SAM" id="MobiDB-lite"/>
    </source>
</evidence>
<feature type="compositionally biased region" description="Low complexity" evidence="1">
    <location>
        <begin position="64"/>
        <end position="100"/>
    </location>
</feature>
<keyword evidence="3" id="KW-1185">Reference proteome</keyword>
<reference evidence="2 3" key="1">
    <citation type="submission" date="2019-07" db="EMBL/GenBank/DDBJ databases">
        <title>Quadrisphaera sp. strain DD2A genome sequencing and assembly.</title>
        <authorList>
            <person name="Kim I."/>
        </authorList>
    </citation>
    <scope>NUCLEOTIDE SEQUENCE [LARGE SCALE GENOMIC DNA]</scope>
    <source>
        <strain evidence="2 3">DD2A</strain>
    </source>
</reference>
<dbReference type="OrthoDB" id="3463653at2"/>
<dbReference type="SUPFAM" id="SSF81901">
    <property type="entry name" value="HCP-like"/>
    <property type="match status" value="2"/>
</dbReference>